<evidence type="ECO:0000256" key="6">
    <source>
        <dbReference type="SAM" id="Phobius"/>
    </source>
</evidence>
<evidence type="ECO:0000256" key="1">
    <source>
        <dbReference type="ARBA" id="ARBA00004651"/>
    </source>
</evidence>
<sequence length="400" mass="45016">MSKEKKYLSDIIVTLLFGGLISFLGYLFNVYLARNLTSNDFSLYTAAVGIIYLVQVPAITIQAYITQQIAENRNFNLNKFIQKSLLIFSAIGLILALALVITAPFIAKELEINTGNVYVLSFVLFASVISPISKGILFGIQKILEVNMVMLGETILKFLLGLAAIWLVKDVNVAIVANGIPLLLSGLLILPFIKFKQKEEKLIALDYKHLGGVFLSFFLINTPYTLDLLLVNHTFRAEYSALSLLGKIVYFACIMIASTMFSQISNAKEVTEKRKVLWKTIGIVAFIGITLSGIFYLFDSEIVEIVFKGKYSEISQYVGIYGLGMTIYAICYLITNFLVNIRRKYSNVFLSLVPVMQIYLFSVSNESVKDVVWNQLTLFIFLTSVLIVFLSFRRRKTDIL</sequence>
<feature type="transmembrane region" description="Helical" evidence="6">
    <location>
        <begin position="85"/>
        <end position="106"/>
    </location>
</feature>
<dbReference type="PANTHER" id="PTHR30250">
    <property type="entry name" value="PST FAMILY PREDICTED COLANIC ACID TRANSPORTER"/>
    <property type="match status" value="1"/>
</dbReference>
<feature type="transmembrane region" description="Helical" evidence="6">
    <location>
        <begin position="149"/>
        <end position="168"/>
    </location>
</feature>
<evidence type="ECO:0000313" key="8">
    <source>
        <dbReference type="Proteomes" id="UP000034799"/>
    </source>
</evidence>
<organism evidence="7 8">
    <name type="scientific">candidate division WS6 bacterium GW2011_GWF2_39_15</name>
    <dbReference type="NCBI Taxonomy" id="1619100"/>
    <lineage>
        <taxon>Bacteria</taxon>
        <taxon>Candidatus Dojkabacteria</taxon>
    </lineage>
</organism>
<evidence type="ECO:0000256" key="2">
    <source>
        <dbReference type="ARBA" id="ARBA00022475"/>
    </source>
</evidence>
<feature type="transmembrane region" description="Helical" evidence="6">
    <location>
        <begin position="318"/>
        <end position="339"/>
    </location>
</feature>
<protein>
    <submittedName>
        <fullName evidence="7">Capsular polysaccharide biosynthesis protein</fullName>
    </submittedName>
</protein>
<dbReference type="Pfam" id="PF01943">
    <property type="entry name" value="Polysacc_synt"/>
    <property type="match status" value="1"/>
</dbReference>
<feature type="transmembrane region" description="Helical" evidence="6">
    <location>
        <begin position="244"/>
        <end position="264"/>
    </location>
</feature>
<name>A0A0G0MZD4_9BACT</name>
<keyword evidence="3 6" id="KW-0812">Transmembrane</keyword>
<evidence type="ECO:0000256" key="4">
    <source>
        <dbReference type="ARBA" id="ARBA00022989"/>
    </source>
</evidence>
<feature type="transmembrane region" description="Helical" evidence="6">
    <location>
        <begin position="41"/>
        <end position="65"/>
    </location>
</feature>
<evidence type="ECO:0000256" key="3">
    <source>
        <dbReference type="ARBA" id="ARBA00022692"/>
    </source>
</evidence>
<dbReference type="Proteomes" id="UP000034799">
    <property type="component" value="Unassembled WGS sequence"/>
</dbReference>
<dbReference type="EMBL" id="LBWK01000001">
    <property type="protein sequence ID" value="KKR05966.1"/>
    <property type="molecule type" value="Genomic_DNA"/>
</dbReference>
<dbReference type="PANTHER" id="PTHR30250:SF26">
    <property type="entry name" value="PSMA PROTEIN"/>
    <property type="match status" value="1"/>
</dbReference>
<comment type="subcellular location">
    <subcellularLocation>
        <location evidence="1">Cell membrane</location>
        <topology evidence="1">Multi-pass membrane protein</topology>
    </subcellularLocation>
</comment>
<comment type="caution">
    <text evidence="7">The sequence shown here is derived from an EMBL/GenBank/DDBJ whole genome shotgun (WGS) entry which is preliminary data.</text>
</comment>
<keyword evidence="4 6" id="KW-1133">Transmembrane helix</keyword>
<feature type="transmembrane region" description="Helical" evidence="6">
    <location>
        <begin position="346"/>
        <end position="365"/>
    </location>
</feature>
<keyword evidence="5 6" id="KW-0472">Membrane</keyword>
<reference evidence="7 8" key="1">
    <citation type="journal article" date="2015" name="Nature">
        <title>rRNA introns, odd ribosomes, and small enigmatic genomes across a large radiation of phyla.</title>
        <authorList>
            <person name="Brown C.T."/>
            <person name="Hug L.A."/>
            <person name="Thomas B.C."/>
            <person name="Sharon I."/>
            <person name="Castelle C.J."/>
            <person name="Singh A."/>
            <person name="Wilkins M.J."/>
            <person name="Williams K.H."/>
            <person name="Banfield J.F."/>
        </authorList>
    </citation>
    <scope>NUCLEOTIDE SEQUENCE [LARGE SCALE GENOMIC DNA]</scope>
</reference>
<dbReference type="InterPro" id="IPR050833">
    <property type="entry name" value="Poly_Biosynth_Transport"/>
</dbReference>
<evidence type="ECO:0000313" key="7">
    <source>
        <dbReference type="EMBL" id="KKR05966.1"/>
    </source>
</evidence>
<evidence type="ECO:0000256" key="5">
    <source>
        <dbReference type="ARBA" id="ARBA00023136"/>
    </source>
</evidence>
<accession>A0A0G0MZD4</accession>
<gene>
    <name evidence="7" type="ORF">UT34_C0001G0006</name>
</gene>
<dbReference type="AlphaFoldDB" id="A0A0G0MZD4"/>
<dbReference type="GO" id="GO:0005886">
    <property type="term" value="C:plasma membrane"/>
    <property type="evidence" value="ECO:0007669"/>
    <property type="project" value="UniProtKB-SubCell"/>
</dbReference>
<feature type="transmembrane region" description="Helical" evidence="6">
    <location>
        <begin position="7"/>
        <end position="29"/>
    </location>
</feature>
<feature type="transmembrane region" description="Helical" evidence="6">
    <location>
        <begin position="276"/>
        <end position="298"/>
    </location>
</feature>
<feature type="transmembrane region" description="Helical" evidence="6">
    <location>
        <begin position="174"/>
        <end position="193"/>
    </location>
</feature>
<dbReference type="STRING" id="1619100.UT34_C0001G0006"/>
<feature type="transmembrane region" description="Helical" evidence="6">
    <location>
        <begin position="205"/>
        <end position="224"/>
    </location>
</feature>
<keyword evidence="2" id="KW-1003">Cell membrane</keyword>
<feature type="transmembrane region" description="Helical" evidence="6">
    <location>
        <begin position="118"/>
        <end position="137"/>
    </location>
</feature>
<dbReference type="InterPro" id="IPR002797">
    <property type="entry name" value="Polysacc_synth"/>
</dbReference>
<feature type="transmembrane region" description="Helical" evidence="6">
    <location>
        <begin position="371"/>
        <end position="392"/>
    </location>
</feature>
<proteinExistence type="predicted"/>